<dbReference type="InterPro" id="IPR003439">
    <property type="entry name" value="ABC_transporter-like_ATP-bd"/>
</dbReference>
<evidence type="ECO:0000256" key="10">
    <source>
        <dbReference type="ARBA" id="ARBA00023136"/>
    </source>
</evidence>
<proteinExistence type="predicted"/>
<dbReference type="EMBL" id="CP017708">
    <property type="protein sequence ID" value="AOY84664.1"/>
    <property type="molecule type" value="Genomic_DNA"/>
</dbReference>
<dbReference type="InterPro" id="IPR010132">
    <property type="entry name" value="ATPase_T1SS_HlyB"/>
</dbReference>
<feature type="transmembrane region" description="Helical" evidence="11">
    <location>
        <begin position="541"/>
        <end position="566"/>
    </location>
</feature>
<dbReference type="Proteomes" id="UP000176944">
    <property type="component" value="Chromosome"/>
</dbReference>
<dbReference type="Gene3D" id="3.90.70.10">
    <property type="entry name" value="Cysteine proteinases"/>
    <property type="match status" value="1"/>
</dbReference>
<dbReference type="Gene3D" id="3.40.50.300">
    <property type="entry name" value="P-loop containing nucleotide triphosphate hydrolases"/>
    <property type="match status" value="1"/>
</dbReference>
<evidence type="ECO:0000256" key="1">
    <source>
        <dbReference type="ARBA" id="ARBA00004651"/>
    </source>
</evidence>
<evidence type="ECO:0000256" key="3">
    <source>
        <dbReference type="ARBA" id="ARBA00022475"/>
    </source>
</evidence>
<dbReference type="InterPro" id="IPR017871">
    <property type="entry name" value="ABC_transporter-like_CS"/>
</dbReference>
<dbReference type="Pfam" id="PF00664">
    <property type="entry name" value="ABC_membrane"/>
    <property type="match status" value="1"/>
</dbReference>
<evidence type="ECO:0000256" key="8">
    <source>
        <dbReference type="ARBA" id="ARBA00022840"/>
    </source>
</evidence>
<dbReference type="InterPro" id="IPR018490">
    <property type="entry name" value="cNMP-bd_dom_sf"/>
</dbReference>
<dbReference type="CDD" id="cd00038">
    <property type="entry name" value="CAP_ED"/>
    <property type="match status" value="1"/>
</dbReference>
<feature type="transmembrane region" description="Helical" evidence="11">
    <location>
        <begin position="572"/>
        <end position="592"/>
    </location>
</feature>
<dbReference type="GO" id="GO:0016887">
    <property type="term" value="F:ATP hydrolysis activity"/>
    <property type="evidence" value="ECO:0007669"/>
    <property type="project" value="InterPro"/>
</dbReference>
<feature type="transmembrane region" description="Helical" evidence="11">
    <location>
        <begin position="660"/>
        <end position="678"/>
    </location>
</feature>
<dbReference type="PANTHER" id="PTHR43394">
    <property type="entry name" value="ATP-DEPENDENT PERMEASE MDL1, MITOCHONDRIAL"/>
    <property type="match status" value="1"/>
</dbReference>
<dbReference type="InterPro" id="IPR014710">
    <property type="entry name" value="RmlC-like_jellyroll"/>
</dbReference>
<evidence type="ECO:0000256" key="9">
    <source>
        <dbReference type="ARBA" id="ARBA00022989"/>
    </source>
</evidence>
<dbReference type="InterPro" id="IPR000595">
    <property type="entry name" value="cNMP-bd_dom"/>
</dbReference>
<dbReference type="SMART" id="SM00100">
    <property type="entry name" value="cNMP"/>
    <property type="match status" value="1"/>
</dbReference>
<dbReference type="GO" id="GO:0030256">
    <property type="term" value="C:type I protein secretion system complex"/>
    <property type="evidence" value="ECO:0007669"/>
    <property type="project" value="InterPro"/>
</dbReference>
<feature type="domain" description="Peptidase C39" evidence="15">
    <location>
        <begin position="279"/>
        <end position="402"/>
    </location>
</feature>
<dbReference type="CDD" id="cd02259">
    <property type="entry name" value="Peptidase_C39_like"/>
    <property type="match status" value="1"/>
</dbReference>
<evidence type="ECO:0000256" key="5">
    <source>
        <dbReference type="ARBA" id="ARBA00022741"/>
    </source>
</evidence>
<dbReference type="GO" id="GO:0008234">
    <property type="term" value="F:cysteine-type peptidase activity"/>
    <property type="evidence" value="ECO:0007669"/>
    <property type="project" value="UniProtKB-KW"/>
</dbReference>
<dbReference type="PROSITE" id="PS50042">
    <property type="entry name" value="CNMP_BINDING_3"/>
    <property type="match status" value="1"/>
</dbReference>
<dbReference type="PROSITE" id="PS50893">
    <property type="entry name" value="ABC_TRANSPORTER_2"/>
    <property type="match status" value="1"/>
</dbReference>
<reference evidence="17" key="1">
    <citation type="submission" date="2016-10" db="EMBL/GenBank/DDBJ databases">
        <title>Comparative genomics uncovers the prolific and rare metabolic potential of the cyanobacterial genus Moorea.</title>
        <authorList>
            <person name="Leao T."/>
            <person name="Castelao G."/>
            <person name="Korobeynikov A."/>
            <person name="Monroe E.A."/>
            <person name="Podell S."/>
            <person name="Glukhov E."/>
            <person name="Allen E."/>
            <person name="Gerwick W.H."/>
            <person name="Gerwick L."/>
        </authorList>
    </citation>
    <scope>NUCLEOTIDE SEQUENCE [LARGE SCALE GENOMIC DNA]</scope>
    <source>
        <strain evidence="17">JHB</strain>
    </source>
</reference>
<dbReference type="GO" id="GO:0015421">
    <property type="term" value="F:ABC-type oligopeptide transporter activity"/>
    <property type="evidence" value="ECO:0007669"/>
    <property type="project" value="TreeGrafter"/>
</dbReference>
<dbReference type="AlphaFoldDB" id="A0A1D9GAV5"/>
<dbReference type="InterPro" id="IPR011527">
    <property type="entry name" value="ABC1_TM_dom"/>
</dbReference>
<evidence type="ECO:0000313" key="17">
    <source>
        <dbReference type="Proteomes" id="UP000176944"/>
    </source>
</evidence>
<feature type="domain" description="ABC transporter" evidence="13">
    <location>
        <begin position="748"/>
        <end position="982"/>
    </location>
</feature>
<dbReference type="SUPFAM" id="SSF51206">
    <property type="entry name" value="cAMP-binding domain-like"/>
    <property type="match status" value="1"/>
</dbReference>
<feature type="domain" description="ABC transmembrane type-1" evidence="14">
    <location>
        <begin position="434"/>
        <end position="713"/>
    </location>
</feature>
<dbReference type="Gene3D" id="2.60.120.10">
    <property type="entry name" value="Jelly Rolls"/>
    <property type="match status" value="1"/>
</dbReference>
<dbReference type="SMART" id="SM00382">
    <property type="entry name" value="AAA"/>
    <property type="match status" value="1"/>
</dbReference>
<keyword evidence="5" id="KW-0547">Nucleotide-binding</keyword>
<dbReference type="InterPro" id="IPR027417">
    <property type="entry name" value="P-loop_NTPase"/>
</dbReference>
<evidence type="ECO:0000256" key="2">
    <source>
        <dbReference type="ARBA" id="ARBA00022448"/>
    </source>
</evidence>
<dbReference type="GO" id="GO:0006508">
    <property type="term" value="P:proteolysis"/>
    <property type="evidence" value="ECO:0007669"/>
    <property type="project" value="InterPro"/>
</dbReference>
<dbReference type="SUPFAM" id="SSF52540">
    <property type="entry name" value="P-loop containing nucleoside triphosphate hydrolases"/>
    <property type="match status" value="1"/>
</dbReference>
<keyword evidence="4 11" id="KW-0812">Transmembrane</keyword>
<dbReference type="NCBIfam" id="TIGR01846">
    <property type="entry name" value="type_I_sec_HlyB"/>
    <property type="match status" value="1"/>
</dbReference>
<evidence type="ECO:0000259" key="15">
    <source>
        <dbReference type="PROSITE" id="PS50990"/>
    </source>
</evidence>
<dbReference type="InterPro" id="IPR003593">
    <property type="entry name" value="AAA+_ATPase"/>
</dbReference>
<protein>
    <submittedName>
        <fullName evidence="16">Peptidase domain-containing ABC transporter</fullName>
    </submittedName>
</protein>
<feature type="domain" description="Cyclic nucleotide-binding" evidence="12">
    <location>
        <begin position="17"/>
        <end position="120"/>
    </location>
</feature>
<evidence type="ECO:0000256" key="6">
    <source>
        <dbReference type="ARBA" id="ARBA00022801"/>
    </source>
</evidence>
<evidence type="ECO:0000256" key="11">
    <source>
        <dbReference type="SAM" id="Phobius"/>
    </source>
</evidence>
<comment type="subcellular location">
    <subcellularLocation>
        <location evidence="1">Cell membrane</location>
        <topology evidence="1">Multi-pass membrane protein</topology>
    </subcellularLocation>
</comment>
<evidence type="ECO:0000256" key="7">
    <source>
        <dbReference type="ARBA" id="ARBA00022807"/>
    </source>
</evidence>
<dbReference type="InterPro" id="IPR036640">
    <property type="entry name" value="ABC1_TM_sf"/>
</dbReference>
<keyword evidence="10 11" id="KW-0472">Membrane</keyword>
<dbReference type="PROSITE" id="PS50990">
    <property type="entry name" value="PEPTIDASE_C39"/>
    <property type="match status" value="1"/>
</dbReference>
<dbReference type="PANTHER" id="PTHR43394:SF1">
    <property type="entry name" value="ATP-BINDING CASSETTE SUB-FAMILY B MEMBER 10, MITOCHONDRIAL"/>
    <property type="match status" value="1"/>
</dbReference>
<feature type="transmembrane region" description="Helical" evidence="11">
    <location>
        <begin position="430"/>
        <end position="456"/>
    </location>
</feature>
<dbReference type="InterPro" id="IPR039421">
    <property type="entry name" value="Type_1_exporter"/>
</dbReference>
<keyword evidence="7" id="KW-0645">Protease</keyword>
<keyword evidence="2" id="KW-0813">Transport</keyword>
<keyword evidence="3" id="KW-1003">Cell membrane</keyword>
<keyword evidence="8" id="KW-0067">ATP-binding</keyword>
<dbReference type="SUPFAM" id="SSF90123">
    <property type="entry name" value="ABC transporter transmembrane region"/>
    <property type="match status" value="1"/>
</dbReference>
<evidence type="ECO:0000259" key="12">
    <source>
        <dbReference type="PROSITE" id="PS50042"/>
    </source>
</evidence>
<keyword evidence="6" id="KW-0378">Hydrolase</keyword>
<sequence>MTFTTSPIQEFITSVSPFNQLPTTALEKLSAQLQPVHYHLGETILMREKIPSHVVILYQGQARLLGYDPRTNKEVTVQKLSPGAILGWASLVREVYSETAIASEEVDCLALPAKEFFQLLQTYPSLATAFQDHCALIEIFDLLGAELERRADGITELRKLALKGFQQAVVYHFPPADSAKLDPEWMWFVSGGNPPPNLPVGSRITSQNPNYATLQQVRLVGLPKSMLSAEVATGNNAGIRSISATPELEFRPARDAIALPESLPVVNQGQEQSRKYPFKSGRGILKETLACFEMLSEYLEVPFKREVIQRVITNQQKTGTITLPFCAAIADLMGLQTQLVKIAATTITQLPTPALIRWEDTFAVVYNASPKEVVLGIPTSGGIKRRKLSTFIDIWGKSGQVLLLKEATTTPKKKFGLSWFIPILSRYRQVLFEVLIASFFVQLFGLVNPLMTQVIIDQVIGGNSLDTLHVLGILLIVVALFEAILSALRTYLFSDTTNRIDLALASQVIDHLVRLPMSYFGKRTVGELATRVQELEKIRSFLTGTALTVVLDAVFSVIYIAVMVLYSPLLTLAALAVVPLFILLTLIFSPILRRMLRTKAQRNAQTHSYLVEVLNGIETVKSQNIELRARMSWQQRYGGYISEGFKAVKLSTTASSISNFLHKLSSLLVLWVGAYLVLQSELTLGELIAFRIIAGYVTSPLLRLSQLWQNFQETALSIERLSDILNHPQESPVEQQNNLTMPPITGTVKYDNISFRFGNSGPLQLSKINLDIPAGCFVGIVGQSGSGKSTLTKLLPRFYEPLGGRILIDNYDISKVELYSLRRQLGIVPQNPLLFEGTIHENIALNNPEATTEEIIATAKIAAAHDFIMDLPNGYNTQVGERGSALSGGQRQRIAIARAVLQNPRLLILDEATSALDYETEQRVCTNLAEAFKGRTVLFITHRLSTIKNSDLILMMSKGVIEEMGTHQELMAIKGRYYCLYK</sequence>
<name>A0A1D9GAV5_MOOP1</name>
<dbReference type="PROSITE" id="PS50929">
    <property type="entry name" value="ABC_TM1F"/>
    <property type="match status" value="1"/>
</dbReference>
<gene>
    <name evidence="16" type="ORF">BJP36_13510</name>
</gene>
<dbReference type="GO" id="GO:0030253">
    <property type="term" value="P:protein secretion by the type I secretion system"/>
    <property type="evidence" value="ECO:0007669"/>
    <property type="project" value="InterPro"/>
</dbReference>
<accession>A0A1D9GAV5</accession>
<dbReference type="Gene3D" id="1.20.1560.10">
    <property type="entry name" value="ABC transporter type 1, transmembrane domain"/>
    <property type="match status" value="1"/>
</dbReference>
<evidence type="ECO:0000256" key="4">
    <source>
        <dbReference type="ARBA" id="ARBA00022692"/>
    </source>
</evidence>
<dbReference type="CDD" id="cd18782">
    <property type="entry name" value="ABC_6TM_PrtD_LapB_HlyB_like"/>
    <property type="match status" value="1"/>
</dbReference>
<evidence type="ECO:0000313" key="16">
    <source>
        <dbReference type="EMBL" id="AOY84664.1"/>
    </source>
</evidence>
<dbReference type="FunFam" id="3.40.50.300:FF:000221">
    <property type="entry name" value="Multidrug ABC transporter ATP-binding protein"/>
    <property type="match status" value="1"/>
</dbReference>
<dbReference type="PROSITE" id="PS00211">
    <property type="entry name" value="ABC_TRANSPORTER_1"/>
    <property type="match status" value="1"/>
</dbReference>
<dbReference type="Pfam" id="PF00005">
    <property type="entry name" value="ABC_tran"/>
    <property type="match status" value="1"/>
</dbReference>
<dbReference type="GO" id="GO:0005886">
    <property type="term" value="C:plasma membrane"/>
    <property type="evidence" value="ECO:0007669"/>
    <property type="project" value="UniProtKB-SubCell"/>
</dbReference>
<organism evidence="16 17">
    <name type="scientific">Moorena producens (strain JHB)</name>
    <dbReference type="NCBI Taxonomy" id="1454205"/>
    <lineage>
        <taxon>Bacteria</taxon>
        <taxon>Bacillati</taxon>
        <taxon>Cyanobacteriota</taxon>
        <taxon>Cyanophyceae</taxon>
        <taxon>Coleofasciculales</taxon>
        <taxon>Coleofasciculaceae</taxon>
        <taxon>Moorena</taxon>
    </lineage>
</organism>
<evidence type="ECO:0000259" key="14">
    <source>
        <dbReference type="PROSITE" id="PS50929"/>
    </source>
</evidence>
<dbReference type="InterPro" id="IPR005074">
    <property type="entry name" value="Peptidase_C39"/>
</dbReference>
<dbReference type="Pfam" id="PF03412">
    <property type="entry name" value="Peptidase_C39"/>
    <property type="match status" value="1"/>
</dbReference>
<dbReference type="GO" id="GO:0005524">
    <property type="term" value="F:ATP binding"/>
    <property type="evidence" value="ECO:0007669"/>
    <property type="project" value="UniProtKB-KW"/>
</dbReference>
<feature type="transmembrane region" description="Helical" evidence="11">
    <location>
        <begin position="468"/>
        <end position="492"/>
    </location>
</feature>
<evidence type="ECO:0000259" key="13">
    <source>
        <dbReference type="PROSITE" id="PS50893"/>
    </source>
</evidence>
<keyword evidence="9 11" id="KW-1133">Transmembrane helix</keyword>
<keyword evidence="7" id="KW-0788">Thiol protease</keyword>
<dbReference type="Pfam" id="PF00027">
    <property type="entry name" value="cNMP_binding"/>
    <property type="match status" value="1"/>
</dbReference>